<dbReference type="GO" id="GO:0090090">
    <property type="term" value="P:negative regulation of canonical Wnt signaling pathway"/>
    <property type="evidence" value="ECO:0007669"/>
    <property type="project" value="InterPro"/>
</dbReference>
<comment type="caution">
    <text evidence="2">The sequence shown here is derived from an EMBL/GenBank/DDBJ whole genome shotgun (WGS) entry which is preliminary data.</text>
</comment>
<dbReference type="GO" id="GO:0035869">
    <property type="term" value="C:ciliary transition zone"/>
    <property type="evidence" value="ECO:0007669"/>
    <property type="project" value="TreeGrafter"/>
</dbReference>
<feature type="domain" description="NPHP4 Ig-like" evidence="1">
    <location>
        <begin position="41"/>
        <end position="135"/>
    </location>
</feature>
<evidence type="ECO:0000313" key="2">
    <source>
        <dbReference type="EMBL" id="CAD6186633.1"/>
    </source>
</evidence>
<sequence>MIITLLGRAEQVVTVVDESTARVAGSFLVFADAQLPRVTQKFVVEVPIASDDVTNKKIVIKNAYAMPRTFQLSTSRPDVVRLADDVVNLKPLEQFMLDVFFVKISHRPINVEVLLFISNAETNLQEEAYSLLVKYV</sequence>
<keyword evidence="3" id="KW-1185">Reference proteome</keyword>
<gene>
    <name evidence="2" type="ORF">CAUJ_LOCUS2552</name>
</gene>
<name>A0A8S1GVA7_9PELO</name>
<dbReference type="GO" id="GO:0036064">
    <property type="term" value="C:ciliary basal body"/>
    <property type="evidence" value="ECO:0007669"/>
    <property type="project" value="TreeGrafter"/>
</dbReference>
<dbReference type="EMBL" id="CAJGYM010000005">
    <property type="protein sequence ID" value="CAD6186633.1"/>
    <property type="molecule type" value="Genomic_DNA"/>
</dbReference>
<dbReference type="GO" id="GO:0097730">
    <property type="term" value="C:non-motile cilium"/>
    <property type="evidence" value="ECO:0007669"/>
    <property type="project" value="InterPro"/>
</dbReference>
<dbReference type="Pfam" id="PF26187">
    <property type="entry name" value="Ig_NPHP4_4th"/>
    <property type="match status" value="1"/>
</dbReference>
<dbReference type="InterPro" id="IPR029775">
    <property type="entry name" value="NPHP4"/>
</dbReference>
<reference evidence="2" key="1">
    <citation type="submission" date="2020-10" db="EMBL/GenBank/DDBJ databases">
        <authorList>
            <person name="Kikuchi T."/>
        </authorList>
    </citation>
    <scope>NUCLEOTIDE SEQUENCE</scope>
    <source>
        <strain evidence="2">NKZ352</strain>
    </source>
</reference>
<dbReference type="GO" id="GO:0097546">
    <property type="term" value="C:ciliary base"/>
    <property type="evidence" value="ECO:0007669"/>
    <property type="project" value="TreeGrafter"/>
</dbReference>
<protein>
    <recommendedName>
        <fullName evidence="1">NPHP4 Ig-like domain-containing protein</fullName>
    </recommendedName>
</protein>
<dbReference type="PANTHER" id="PTHR31043:SF3">
    <property type="entry name" value="NEPHROCYSTIN-4"/>
    <property type="match status" value="1"/>
</dbReference>
<evidence type="ECO:0000313" key="3">
    <source>
        <dbReference type="Proteomes" id="UP000835052"/>
    </source>
</evidence>
<dbReference type="OrthoDB" id="313446at2759"/>
<accession>A0A8S1GVA7</accession>
<dbReference type="PANTHER" id="PTHR31043">
    <property type="entry name" value="NEPHROCYSTIN-4"/>
    <property type="match status" value="1"/>
</dbReference>
<organism evidence="2 3">
    <name type="scientific">Caenorhabditis auriculariae</name>
    <dbReference type="NCBI Taxonomy" id="2777116"/>
    <lineage>
        <taxon>Eukaryota</taxon>
        <taxon>Metazoa</taxon>
        <taxon>Ecdysozoa</taxon>
        <taxon>Nematoda</taxon>
        <taxon>Chromadorea</taxon>
        <taxon>Rhabditida</taxon>
        <taxon>Rhabditina</taxon>
        <taxon>Rhabditomorpha</taxon>
        <taxon>Rhabditoidea</taxon>
        <taxon>Rhabditidae</taxon>
        <taxon>Peloderinae</taxon>
        <taxon>Caenorhabditis</taxon>
    </lineage>
</organism>
<dbReference type="InterPro" id="IPR058685">
    <property type="entry name" value="Ig_NPHP4_4th"/>
</dbReference>
<dbReference type="GO" id="GO:1904491">
    <property type="term" value="P:protein localization to ciliary transition zone"/>
    <property type="evidence" value="ECO:0007669"/>
    <property type="project" value="TreeGrafter"/>
</dbReference>
<dbReference type="Proteomes" id="UP000835052">
    <property type="component" value="Unassembled WGS sequence"/>
</dbReference>
<proteinExistence type="predicted"/>
<evidence type="ECO:0000259" key="1">
    <source>
        <dbReference type="Pfam" id="PF26187"/>
    </source>
</evidence>
<dbReference type="AlphaFoldDB" id="A0A8S1GVA7"/>